<organism evidence="2 3">
    <name type="scientific">Orbilia ellipsospora</name>
    <dbReference type="NCBI Taxonomy" id="2528407"/>
    <lineage>
        <taxon>Eukaryota</taxon>
        <taxon>Fungi</taxon>
        <taxon>Dikarya</taxon>
        <taxon>Ascomycota</taxon>
        <taxon>Pezizomycotina</taxon>
        <taxon>Orbiliomycetes</taxon>
        <taxon>Orbiliales</taxon>
        <taxon>Orbiliaceae</taxon>
        <taxon>Orbilia</taxon>
    </lineage>
</organism>
<keyword evidence="1" id="KW-0732">Signal</keyword>
<gene>
    <name evidence="2" type="ORF">TWF694_003325</name>
</gene>
<feature type="signal peptide" evidence="1">
    <location>
        <begin position="1"/>
        <end position="19"/>
    </location>
</feature>
<feature type="chain" id="PRO_5043328804" evidence="1">
    <location>
        <begin position="20"/>
        <end position="171"/>
    </location>
</feature>
<evidence type="ECO:0000313" key="2">
    <source>
        <dbReference type="EMBL" id="KAK6532165.1"/>
    </source>
</evidence>
<sequence>MLSIYTLLNMSLMATIASTTNIPTNFYLVTSTQSISCSNSSDLADVSAISTFDPYYQENYLLRKIGPGYNSLPIFNFNRGNLNTIASMPHGGPEATYTTLRPKDTTELMFNPNSTTARGPLTLRNGLLGYHGINDSWYTCPGAFGEEVITYKATQTDCNQVFIHAVSQPPY</sequence>
<reference evidence="2 3" key="1">
    <citation type="submission" date="2019-10" db="EMBL/GenBank/DDBJ databases">
        <authorList>
            <person name="Palmer J.M."/>
        </authorList>
    </citation>
    <scope>NUCLEOTIDE SEQUENCE [LARGE SCALE GENOMIC DNA]</scope>
    <source>
        <strain evidence="2 3">TWF694</strain>
    </source>
</reference>
<dbReference type="EMBL" id="JAVHJO010000012">
    <property type="protein sequence ID" value="KAK6532165.1"/>
    <property type="molecule type" value="Genomic_DNA"/>
</dbReference>
<evidence type="ECO:0000313" key="3">
    <source>
        <dbReference type="Proteomes" id="UP001365542"/>
    </source>
</evidence>
<protein>
    <submittedName>
        <fullName evidence="2">Uncharacterized protein</fullName>
    </submittedName>
</protein>
<dbReference type="AlphaFoldDB" id="A0AAV9X189"/>
<keyword evidence="3" id="KW-1185">Reference proteome</keyword>
<comment type="caution">
    <text evidence="2">The sequence shown here is derived from an EMBL/GenBank/DDBJ whole genome shotgun (WGS) entry which is preliminary data.</text>
</comment>
<dbReference type="Proteomes" id="UP001365542">
    <property type="component" value="Unassembled WGS sequence"/>
</dbReference>
<accession>A0AAV9X189</accession>
<name>A0AAV9X189_9PEZI</name>
<proteinExistence type="predicted"/>
<evidence type="ECO:0000256" key="1">
    <source>
        <dbReference type="SAM" id="SignalP"/>
    </source>
</evidence>